<reference evidence="1 2" key="1">
    <citation type="journal article" date="2022" name="Front. Microbiol.">
        <title>Male-killing mechanisms vary between Spiroplasma species.</title>
        <authorList>
            <person name="Arai H."/>
            <person name="Inoue M."/>
            <person name="Kageyama D."/>
        </authorList>
    </citation>
    <scope>NUCLEOTIDE SEQUENCE [LARGE SCALE GENOMIC DNA]</scope>
    <source>
        <strain evidence="2">sHm</strain>
    </source>
</reference>
<accession>A0ABM8BXZ1</accession>
<evidence type="ECO:0000313" key="1">
    <source>
        <dbReference type="EMBL" id="BDT04745.1"/>
    </source>
</evidence>
<dbReference type="Proteomes" id="UP001163387">
    <property type="component" value="Chromosome"/>
</dbReference>
<sequence length="65" mass="8039">MTKREFLIKWNVDEKLWFINNVEFLNSDTHIIFNWNDNYLSIDYYSKEMKKFIELCWIILVSASK</sequence>
<gene>
    <name evidence="1" type="ORF">SHM_23910</name>
</gene>
<dbReference type="EMBL" id="AP026933">
    <property type="protein sequence ID" value="BDT04745.1"/>
    <property type="molecule type" value="Genomic_DNA"/>
</dbReference>
<evidence type="ECO:0000313" key="2">
    <source>
        <dbReference type="Proteomes" id="UP001163387"/>
    </source>
</evidence>
<proteinExistence type="predicted"/>
<keyword evidence="2" id="KW-1185">Reference proteome</keyword>
<name>A0ABM8BXZ1_9MOLU</name>
<organism evidence="1 2">
    <name type="scientific">Spiroplasma ixodetis</name>
    <dbReference type="NCBI Taxonomy" id="2141"/>
    <lineage>
        <taxon>Bacteria</taxon>
        <taxon>Bacillati</taxon>
        <taxon>Mycoplasmatota</taxon>
        <taxon>Mollicutes</taxon>
        <taxon>Entomoplasmatales</taxon>
        <taxon>Spiroplasmataceae</taxon>
        <taxon>Spiroplasma</taxon>
    </lineage>
</organism>
<protein>
    <submittedName>
        <fullName evidence="1">Uncharacterized protein</fullName>
    </submittedName>
</protein>